<feature type="compositionally biased region" description="Basic and acidic residues" evidence="7">
    <location>
        <begin position="167"/>
        <end position="176"/>
    </location>
</feature>
<feature type="compositionally biased region" description="Low complexity" evidence="7">
    <location>
        <begin position="409"/>
        <end position="453"/>
    </location>
</feature>
<dbReference type="GO" id="GO:0006629">
    <property type="term" value="P:lipid metabolic process"/>
    <property type="evidence" value="ECO:0007669"/>
    <property type="project" value="TreeGrafter"/>
</dbReference>
<feature type="transmembrane region" description="Helical" evidence="8">
    <location>
        <begin position="311"/>
        <end position="332"/>
    </location>
</feature>
<comment type="subcellular location">
    <subcellularLocation>
        <location evidence="1">Endomembrane system</location>
        <topology evidence="1">Multi-pass membrane protein</topology>
    </subcellularLocation>
    <subcellularLocation>
        <location evidence="2">Endoplasmic reticulum membrane</location>
    </subcellularLocation>
</comment>
<evidence type="ECO:0000256" key="8">
    <source>
        <dbReference type="SAM" id="Phobius"/>
    </source>
</evidence>
<feature type="compositionally biased region" description="Polar residues" evidence="7">
    <location>
        <begin position="15"/>
        <end position="26"/>
    </location>
</feature>
<reference evidence="9 10" key="1">
    <citation type="submission" date="2018-04" db="EMBL/GenBank/DDBJ databases">
        <title>Genomic Encyclopedia of Archaeal and Bacterial Type Strains, Phase II (KMG-II): from individual species to whole genera.</title>
        <authorList>
            <person name="Goeker M."/>
        </authorList>
    </citation>
    <scope>NUCLEOTIDE SEQUENCE [LARGE SCALE GENOMIC DNA]</scope>
    <source>
        <strain evidence="9 10">DSM 25521</strain>
    </source>
</reference>
<keyword evidence="5 8" id="KW-1133">Transmembrane helix</keyword>
<proteinExistence type="predicted"/>
<evidence type="ECO:0000256" key="2">
    <source>
        <dbReference type="ARBA" id="ARBA00004586"/>
    </source>
</evidence>
<dbReference type="Pfam" id="PF07787">
    <property type="entry name" value="TMEM43"/>
    <property type="match status" value="1"/>
</dbReference>
<evidence type="ECO:0000256" key="1">
    <source>
        <dbReference type="ARBA" id="ARBA00004127"/>
    </source>
</evidence>
<evidence type="ECO:0000256" key="4">
    <source>
        <dbReference type="ARBA" id="ARBA00022824"/>
    </source>
</evidence>
<keyword evidence="4" id="KW-0256">Endoplasmic reticulum</keyword>
<dbReference type="PANTHER" id="PTHR13416:SF2">
    <property type="entry name" value="TRANSMEMBRANE PROTEIN 43"/>
    <property type="match status" value="1"/>
</dbReference>
<keyword evidence="3 8" id="KW-0812">Transmembrane</keyword>
<sequence>MSMDDNGGWNAGPADTSTETTADGDSTTEQVGFLERLWQSITGILIGLALVAATVWGIFWNEGRAIGTTRALNEGAGVTVTVPATRVDPANEGKLVHVSGDLRSNGTLADADFGISSTAVRLVRKVEMYQWKEEQRTETRSNAGGSQTRTTTYEYSRVWSDRPIDSSRFRRRDGHENPAMPVTGRSQTAPNATLGAFRAESRVIGLFGSGSEQKLEVTDAQLTAFQRRLGAQARLNDGGVYVGYDAASPVIGDIRITYTLLPEGAATVVARQVGQGFGPYQASNGREVFLGEMGAKSAQELYKHAHEANNILTWILRAVALLVMWIGFNLILRPFVVLADVIPLLGSAMAAGAGIVALALTLVVALPTFAIAWFWHRPVLSIVLIVAGLAGAYGLKLLGERRRAAAPRPAVAPAPTGLGGQQAWPPQAAAPQGWQQQQAPAPQGWGQPAPQQPSGFLNVPQGLRPGQQ</sequence>
<dbReference type="PANTHER" id="PTHR13416">
    <property type="match status" value="1"/>
</dbReference>
<accession>A0A2T4ZJH6</accession>
<dbReference type="GO" id="GO:0012505">
    <property type="term" value="C:endomembrane system"/>
    <property type="evidence" value="ECO:0007669"/>
    <property type="project" value="UniProtKB-SubCell"/>
</dbReference>
<feature type="region of interest" description="Disordered" evidence="7">
    <location>
        <begin position="409"/>
        <end position="468"/>
    </location>
</feature>
<feature type="region of interest" description="Disordered" evidence="7">
    <location>
        <begin position="1"/>
        <end position="26"/>
    </location>
</feature>
<evidence type="ECO:0000256" key="3">
    <source>
        <dbReference type="ARBA" id="ARBA00022692"/>
    </source>
</evidence>
<keyword evidence="10" id="KW-1185">Reference proteome</keyword>
<evidence type="ECO:0000256" key="7">
    <source>
        <dbReference type="SAM" id="MobiDB-lite"/>
    </source>
</evidence>
<dbReference type="EMBL" id="PZZL01000001">
    <property type="protein sequence ID" value="PTM62104.1"/>
    <property type="molecule type" value="Genomic_DNA"/>
</dbReference>
<name>A0A2T4ZJH6_9HYPH</name>
<organism evidence="9 10">
    <name type="scientific">Phreatobacter oligotrophus</name>
    <dbReference type="NCBI Taxonomy" id="1122261"/>
    <lineage>
        <taxon>Bacteria</taxon>
        <taxon>Pseudomonadati</taxon>
        <taxon>Pseudomonadota</taxon>
        <taxon>Alphaproteobacteria</taxon>
        <taxon>Hyphomicrobiales</taxon>
        <taxon>Phreatobacteraceae</taxon>
        <taxon>Phreatobacter</taxon>
    </lineage>
</organism>
<gene>
    <name evidence="9" type="ORF">C8P69_101781</name>
</gene>
<evidence type="ECO:0000256" key="5">
    <source>
        <dbReference type="ARBA" id="ARBA00022989"/>
    </source>
</evidence>
<keyword evidence="6 8" id="KW-0472">Membrane</keyword>
<dbReference type="AlphaFoldDB" id="A0A2T4ZJH6"/>
<feature type="transmembrane region" description="Helical" evidence="8">
    <location>
        <begin position="379"/>
        <end position="398"/>
    </location>
</feature>
<comment type="caution">
    <text evidence="9">The sequence shown here is derived from an EMBL/GenBank/DDBJ whole genome shotgun (WGS) entry which is preliminary data.</text>
</comment>
<evidence type="ECO:0000313" key="9">
    <source>
        <dbReference type="EMBL" id="PTM62104.1"/>
    </source>
</evidence>
<dbReference type="Proteomes" id="UP000241808">
    <property type="component" value="Unassembled WGS sequence"/>
</dbReference>
<feature type="transmembrane region" description="Helical" evidence="8">
    <location>
        <begin position="41"/>
        <end position="60"/>
    </location>
</feature>
<evidence type="ECO:0000313" key="10">
    <source>
        <dbReference type="Proteomes" id="UP000241808"/>
    </source>
</evidence>
<feature type="transmembrane region" description="Helical" evidence="8">
    <location>
        <begin position="344"/>
        <end position="373"/>
    </location>
</feature>
<evidence type="ECO:0000256" key="6">
    <source>
        <dbReference type="ARBA" id="ARBA00023136"/>
    </source>
</evidence>
<dbReference type="GO" id="GO:0071763">
    <property type="term" value="P:nuclear membrane organization"/>
    <property type="evidence" value="ECO:0007669"/>
    <property type="project" value="TreeGrafter"/>
</dbReference>
<dbReference type="InterPro" id="IPR012430">
    <property type="entry name" value="TMEM43_fam"/>
</dbReference>
<dbReference type="RefSeq" id="WP_108174521.1">
    <property type="nucleotide sequence ID" value="NZ_PZZL01000001.1"/>
</dbReference>
<protein>
    <submittedName>
        <fullName evidence="9">Uncharacterized protein DUF1625</fullName>
    </submittedName>
</protein>
<feature type="region of interest" description="Disordered" evidence="7">
    <location>
        <begin position="167"/>
        <end position="189"/>
    </location>
</feature>
<dbReference type="OrthoDB" id="273988at2"/>